<dbReference type="Pfam" id="PF00501">
    <property type="entry name" value="AMP-binding"/>
    <property type="match status" value="1"/>
</dbReference>
<organism evidence="3 4">
    <name type="scientific">Nocardioides marinquilinus</name>
    <dbReference type="NCBI Taxonomy" id="1210400"/>
    <lineage>
        <taxon>Bacteria</taxon>
        <taxon>Bacillati</taxon>
        <taxon>Actinomycetota</taxon>
        <taxon>Actinomycetes</taxon>
        <taxon>Propionibacteriales</taxon>
        <taxon>Nocardioidaceae</taxon>
        <taxon>Nocardioides</taxon>
    </lineage>
</organism>
<dbReference type="PROSITE" id="PS00455">
    <property type="entry name" value="AMP_BINDING"/>
    <property type="match status" value="1"/>
</dbReference>
<dbReference type="EMBL" id="BAABKG010000001">
    <property type="protein sequence ID" value="GAA5143098.1"/>
    <property type="molecule type" value="Genomic_DNA"/>
</dbReference>
<dbReference type="SUPFAM" id="SSF56801">
    <property type="entry name" value="Acetyl-CoA synthetase-like"/>
    <property type="match status" value="1"/>
</dbReference>
<dbReference type="Gene3D" id="3.40.50.12780">
    <property type="entry name" value="N-terminal domain of ligase-like"/>
    <property type="match status" value="1"/>
</dbReference>
<dbReference type="GO" id="GO:0016874">
    <property type="term" value="F:ligase activity"/>
    <property type="evidence" value="ECO:0007669"/>
    <property type="project" value="UniProtKB-KW"/>
</dbReference>
<evidence type="ECO:0000259" key="2">
    <source>
        <dbReference type="Pfam" id="PF13193"/>
    </source>
</evidence>
<dbReference type="InterPro" id="IPR050237">
    <property type="entry name" value="ATP-dep_AMP-bd_enzyme"/>
</dbReference>
<evidence type="ECO:0000313" key="4">
    <source>
        <dbReference type="Proteomes" id="UP001500221"/>
    </source>
</evidence>
<dbReference type="InterPro" id="IPR045851">
    <property type="entry name" value="AMP-bd_C_sf"/>
</dbReference>
<dbReference type="InterPro" id="IPR020845">
    <property type="entry name" value="AMP-binding_CS"/>
</dbReference>
<dbReference type="CDD" id="cd05936">
    <property type="entry name" value="FC-FACS_FadD_like"/>
    <property type="match status" value="1"/>
</dbReference>
<dbReference type="InterPro" id="IPR042099">
    <property type="entry name" value="ANL_N_sf"/>
</dbReference>
<feature type="domain" description="AMP-dependent synthetase/ligase" evidence="1">
    <location>
        <begin position="10"/>
        <end position="397"/>
    </location>
</feature>
<evidence type="ECO:0000259" key="1">
    <source>
        <dbReference type="Pfam" id="PF00501"/>
    </source>
</evidence>
<name>A0ABP9P9U9_9ACTN</name>
<keyword evidence="4" id="KW-1185">Reference proteome</keyword>
<gene>
    <name evidence="3" type="ORF">GCM10023340_07760</name>
</gene>
<dbReference type="PANTHER" id="PTHR43767:SF12">
    <property type="entry name" value="AMP-DEPENDENT SYNTHETASE AND LIGASE"/>
    <property type="match status" value="1"/>
</dbReference>
<evidence type="ECO:0000313" key="3">
    <source>
        <dbReference type="EMBL" id="GAA5143098.1"/>
    </source>
</evidence>
<dbReference type="Proteomes" id="UP001500221">
    <property type="component" value="Unassembled WGS sequence"/>
</dbReference>
<dbReference type="InterPro" id="IPR000873">
    <property type="entry name" value="AMP-dep_synth/lig_dom"/>
</dbReference>
<dbReference type="RefSeq" id="WP_345454709.1">
    <property type="nucleotide sequence ID" value="NZ_BAABKG010000001.1"/>
</dbReference>
<reference evidence="4" key="1">
    <citation type="journal article" date="2019" name="Int. J. Syst. Evol. Microbiol.">
        <title>The Global Catalogue of Microorganisms (GCM) 10K type strain sequencing project: providing services to taxonomists for standard genome sequencing and annotation.</title>
        <authorList>
            <consortium name="The Broad Institute Genomics Platform"/>
            <consortium name="The Broad Institute Genome Sequencing Center for Infectious Disease"/>
            <person name="Wu L."/>
            <person name="Ma J."/>
        </authorList>
    </citation>
    <scope>NUCLEOTIDE SEQUENCE [LARGE SCALE GENOMIC DNA]</scope>
    <source>
        <strain evidence="4">JCM 18459</strain>
    </source>
</reference>
<dbReference type="Gene3D" id="3.30.300.30">
    <property type="match status" value="1"/>
</dbReference>
<dbReference type="Pfam" id="PF13193">
    <property type="entry name" value="AMP-binding_C"/>
    <property type="match status" value="1"/>
</dbReference>
<feature type="domain" description="AMP-binding enzyme C-terminal" evidence="2">
    <location>
        <begin position="447"/>
        <end position="522"/>
    </location>
</feature>
<dbReference type="InterPro" id="IPR025110">
    <property type="entry name" value="AMP-bd_C"/>
</dbReference>
<keyword evidence="3" id="KW-0436">Ligase</keyword>
<sequence>MTDFNLASLLERTAAAHPDREAVVLARPGAESVRLTYAQVDGAANQLANALVERGVRPGDPVALSCPNLPWFPIAYYAILKAGGTVVPLNVLLKGREVAYHLDDSGAKAYLCFEGTDELPIGAEGHRGFTDAAGCELFVAITVDPAGASPFEGTETLGQLMAGQPPTFETVVTDEDDVAVVLYTSGTTGQPKGAELRHRNMRDNALLGEELFGADAGNPDTLLCVLPLFHSFGQTVIMNGGFGYGGTVVMLPRFEAGAALTTMAAEGITFFAGVPTMYWGLLGALDDSGVDVAALAEQLRVAVAGGASLPVEVHKDFEQRFGVTILEGYGLSETSPVASFSRLGHGVRVGSIGQPAPGVEMTLLEPGTWDPIEWSAEDPDRVGEIAIKGHNIMKGYHGRPEATDEAIQDGWFRSGDLGRRDADGWYYIVDRSKDMIIRGGYNVYPREIEEVLMTHPAVSLAAVIGVPHESHGEEVKAVVILEKGAEITEDELVAWGKEQMASYKYPRVVEFRSELPMTATGKILKRELA</sequence>
<proteinExistence type="predicted"/>
<accession>A0ABP9P9U9</accession>
<dbReference type="PANTHER" id="PTHR43767">
    <property type="entry name" value="LONG-CHAIN-FATTY-ACID--COA LIGASE"/>
    <property type="match status" value="1"/>
</dbReference>
<comment type="caution">
    <text evidence="3">The sequence shown here is derived from an EMBL/GenBank/DDBJ whole genome shotgun (WGS) entry which is preliminary data.</text>
</comment>
<protein>
    <submittedName>
        <fullName evidence="3">Long-chain fatty acid--CoA ligase</fullName>
    </submittedName>
</protein>